<gene>
    <name evidence="2" type="ORF">Poli38472_006154</name>
</gene>
<dbReference type="EMBL" id="SPLM01000002">
    <property type="protein sequence ID" value="TMW68686.1"/>
    <property type="molecule type" value="Genomic_DNA"/>
</dbReference>
<dbReference type="AlphaFoldDB" id="A0A8K1FMV7"/>
<feature type="compositionally biased region" description="Basic residues" evidence="1">
    <location>
        <begin position="879"/>
        <end position="892"/>
    </location>
</feature>
<feature type="compositionally biased region" description="Basic and acidic residues" evidence="1">
    <location>
        <begin position="869"/>
        <end position="878"/>
    </location>
</feature>
<feature type="compositionally biased region" description="Polar residues" evidence="1">
    <location>
        <begin position="252"/>
        <end position="280"/>
    </location>
</feature>
<dbReference type="Proteomes" id="UP000794436">
    <property type="component" value="Unassembled WGS sequence"/>
</dbReference>
<evidence type="ECO:0000313" key="3">
    <source>
        <dbReference type="Proteomes" id="UP000794436"/>
    </source>
</evidence>
<evidence type="ECO:0000313" key="2">
    <source>
        <dbReference type="EMBL" id="TMW68686.1"/>
    </source>
</evidence>
<dbReference type="OrthoDB" id="1923159at2759"/>
<feature type="compositionally biased region" description="Basic residues" evidence="1">
    <location>
        <begin position="939"/>
        <end position="952"/>
    </location>
</feature>
<organism evidence="2 3">
    <name type="scientific">Pythium oligandrum</name>
    <name type="common">Mycoparasitic fungus</name>
    <dbReference type="NCBI Taxonomy" id="41045"/>
    <lineage>
        <taxon>Eukaryota</taxon>
        <taxon>Sar</taxon>
        <taxon>Stramenopiles</taxon>
        <taxon>Oomycota</taxon>
        <taxon>Peronosporomycetes</taxon>
        <taxon>Pythiales</taxon>
        <taxon>Pythiaceae</taxon>
        <taxon>Pythium</taxon>
    </lineage>
</organism>
<comment type="caution">
    <text evidence="2">The sequence shown here is derived from an EMBL/GenBank/DDBJ whole genome shotgun (WGS) entry which is preliminary data.</text>
</comment>
<accession>A0A8K1FMV7</accession>
<reference evidence="2" key="1">
    <citation type="submission" date="2019-03" db="EMBL/GenBank/DDBJ databases">
        <title>Long read genome sequence of the mycoparasitic Pythium oligandrum ATCC 38472 isolated from sugarbeet rhizosphere.</title>
        <authorList>
            <person name="Gaulin E."/>
        </authorList>
    </citation>
    <scope>NUCLEOTIDE SEQUENCE</scope>
    <source>
        <strain evidence="2">ATCC 38472_TT</strain>
    </source>
</reference>
<keyword evidence="3" id="KW-1185">Reference proteome</keyword>
<proteinExistence type="predicted"/>
<sequence>MLCRRWYFTSAWLQYDLRRPLHKKSPLNLHSRPFQHQWQQFIKANCKVFLDRLVQFLPPASKEETYRLKMGLCKSTNTGVRPSFDNANARTGYIVDKMNRCGNLPNVLLTEEMSDMRTDLFGSRSSRHWKVALYGGGPGFDSIGLEFLANYLRVPDQTFETIVYDNEPGWADAVSGVRRTLETLGFSRSSWEFKPCDITEDLTTAMNAGVGADASSTDLFVFSRHPVRVAVRRRRRKRELSARPRSAHKQHPGQTWSNATSPNFNPTLMTQPSGENSSADEVTAEQVYVKLIRKILTEEPRAHSDPPTINPAMVNVLSEDAALGVFLSYITRLAGHNVEAEPVLDGPSDKPFAGDVVELPTSDRGDSATITPELLASYRATMLLTSDEASEALMTFLAKKTKVIVKCVFPIFQKNSRGNLRHGCRVIDYLMRLFVDDVYDVIGRSSSIVKRYMGSMLQYIEHAPVAELFLTMICKPHSATVMRFYQATPQKKWQFFRSLSEWKILLVLAEHVYGTSYTEEHNIGAADVFVELLDRLSADENGAILLQPAAYCPELLENLIRTAVDNKLSRSAGQRTAAMKCVLRLLQRSMLEKVQGPPTSPYQSFGGTIVNLVPNQLASLREKIFELAEKDMAIMLQYMTEKYQDQQNIQMDLSSDKPLPDSAVRHTAYVVKVPFTEFRLMLVDALVELIAHNPVKMHDHFDVNVWRVLVAWFFEYAHNNLYHAAFYQLVFIALRTDNKATLAILMKKLKLVTSLIENYRNEEVSSSNKGYILQCCNAIRLQAASQSPDAFLRSFLQSHTTWRGFEAELREQTNRFCVPGLGFTVPQHMRPGMYQPQDTWQTIESSDKGIDHGSEFARSLGFVDDVAWPDDHTGSENGRKKKKNKKKGKKKSGATNGEEHEDDESEGAFTGASETGSEHGSTDTLDMDDLTNTTSGAPKKSKKKKKKSKAKK</sequence>
<evidence type="ECO:0000256" key="1">
    <source>
        <dbReference type="SAM" id="MobiDB-lite"/>
    </source>
</evidence>
<name>A0A8K1FMV7_PYTOL</name>
<feature type="region of interest" description="Disordered" evidence="1">
    <location>
        <begin position="866"/>
        <end position="952"/>
    </location>
</feature>
<protein>
    <submittedName>
        <fullName evidence="2">Uncharacterized protein</fullName>
    </submittedName>
</protein>
<feature type="region of interest" description="Disordered" evidence="1">
    <location>
        <begin position="233"/>
        <end position="281"/>
    </location>
</feature>